<dbReference type="RefSeq" id="WP_044218946.1">
    <property type="nucleotide sequence ID" value="NZ_CAKZLC010000329.1"/>
</dbReference>
<dbReference type="SUPFAM" id="SSF81296">
    <property type="entry name" value="E set domains"/>
    <property type="match status" value="1"/>
</dbReference>
<dbReference type="AlphaFoldDB" id="A0A098SBE3"/>
<dbReference type="SUPFAM" id="SSF53474">
    <property type="entry name" value="alpha/beta-Hydrolases"/>
    <property type="match status" value="1"/>
</dbReference>
<dbReference type="Gene3D" id="2.60.40.10">
    <property type="entry name" value="Immunoglobulins"/>
    <property type="match status" value="1"/>
</dbReference>
<dbReference type="PANTHER" id="PTHR48098:SF6">
    <property type="entry name" value="FERRI-BACILLIBACTIN ESTERASE BESA"/>
    <property type="match status" value="1"/>
</dbReference>
<gene>
    <name evidence="1" type="ORF">IX84_09185</name>
</gene>
<sequence>MTEGASSSGHAPSNGTQLRLQLQTPAEEHGRPVFVSGNFNGWRTGSGAYQMEQTGPGYYELNFPAEEWLPEQLEYKYHRGDWNQVELDRFGNTRPNRSLNTREHNTQSDSVDRWLVDGLAYNPAYLPKIEILTEDFKIPKLIKTRRIAALLPHDYHETDKRYPVLYLQDGQNLFDDYAPFGSWGVDKKLALMKEQGFGDIIVVAIDHAEKDRITEFTPSYRTQLGAGSGKKYLRVLADRLKPYVDEHFRTLPGRETTGIGGSSMGGLISIYAGLIYPEVYGKLMIFSPSLWVSPNIPFRVMNLNDPHDMDIYIYAGEGESKNMVPNIRGFMRAAEEQGDASFNFELSLDPDGAHNEARWGQEFPRAAEWLFFNQPPKTS</sequence>
<dbReference type="EMBL" id="JPOS01000019">
    <property type="protein sequence ID" value="KGE88357.1"/>
    <property type="molecule type" value="Genomic_DNA"/>
</dbReference>
<dbReference type="InterPro" id="IPR013783">
    <property type="entry name" value="Ig-like_fold"/>
</dbReference>
<evidence type="ECO:0000313" key="2">
    <source>
        <dbReference type="Proteomes" id="UP000029736"/>
    </source>
</evidence>
<reference evidence="1 2" key="1">
    <citation type="journal article" date="2014" name="Int. J. Syst. Evol. Microbiol.">
        <title>Phaeodactylibacter xiamenensis gen. nov., sp. nov., a member of the family Saprospiraceae isolated from the marine alga Phaeodactylum tricornutum.</title>
        <authorList>
            <person name="Chen Z.Jr."/>
            <person name="Lei X."/>
            <person name="Lai Q."/>
            <person name="Li Y."/>
            <person name="Zhang B."/>
            <person name="Zhang J."/>
            <person name="Zhang H."/>
            <person name="Yang L."/>
            <person name="Zheng W."/>
            <person name="Tian Y."/>
            <person name="Yu Z."/>
            <person name="Xu H.Jr."/>
            <person name="Zheng T."/>
        </authorList>
    </citation>
    <scope>NUCLEOTIDE SEQUENCE [LARGE SCALE GENOMIC DNA]</scope>
    <source>
        <strain evidence="1 2">KD52</strain>
    </source>
</reference>
<dbReference type="Gene3D" id="3.40.50.1820">
    <property type="entry name" value="alpha/beta hydrolase"/>
    <property type="match status" value="1"/>
</dbReference>
<comment type="caution">
    <text evidence="1">The sequence shown here is derived from an EMBL/GenBank/DDBJ whole genome shotgun (WGS) entry which is preliminary data.</text>
</comment>
<evidence type="ECO:0000313" key="1">
    <source>
        <dbReference type="EMBL" id="KGE88357.1"/>
    </source>
</evidence>
<proteinExistence type="predicted"/>
<accession>A0A098SBE3</accession>
<dbReference type="OrthoDB" id="9784036at2"/>
<dbReference type="InterPro" id="IPR029058">
    <property type="entry name" value="AB_hydrolase_fold"/>
</dbReference>
<evidence type="ECO:0008006" key="3">
    <source>
        <dbReference type="Google" id="ProtNLM"/>
    </source>
</evidence>
<keyword evidence="2" id="KW-1185">Reference proteome</keyword>
<dbReference type="STRING" id="1524460.IX84_09185"/>
<dbReference type="InterPro" id="IPR050583">
    <property type="entry name" value="Mycobacterial_A85_antigen"/>
</dbReference>
<dbReference type="Proteomes" id="UP000029736">
    <property type="component" value="Unassembled WGS sequence"/>
</dbReference>
<dbReference type="InterPro" id="IPR014756">
    <property type="entry name" value="Ig_E-set"/>
</dbReference>
<protein>
    <recommendedName>
        <fullName evidence="3">CBM20 domain-containing protein</fullName>
    </recommendedName>
</protein>
<dbReference type="InterPro" id="IPR000801">
    <property type="entry name" value="Esterase-like"/>
</dbReference>
<dbReference type="PANTHER" id="PTHR48098">
    <property type="entry name" value="ENTEROCHELIN ESTERASE-RELATED"/>
    <property type="match status" value="1"/>
</dbReference>
<name>A0A098SBE3_9BACT</name>
<organism evidence="1 2">
    <name type="scientific">Phaeodactylibacter xiamenensis</name>
    <dbReference type="NCBI Taxonomy" id="1524460"/>
    <lineage>
        <taxon>Bacteria</taxon>
        <taxon>Pseudomonadati</taxon>
        <taxon>Bacteroidota</taxon>
        <taxon>Saprospiria</taxon>
        <taxon>Saprospirales</taxon>
        <taxon>Haliscomenobacteraceae</taxon>
        <taxon>Phaeodactylibacter</taxon>
    </lineage>
</organism>
<dbReference type="Pfam" id="PF00756">
    <property type="entry name" value="Esterase"/>
    <property type="match status" value="1"/>
</dbReference>